<dbReference type="EMBL" id="JAHZST010000003">
    <property type="protein sequence ID" value="MBW8183290.1"/>
    <property type="molecule type" value="Genomic_DNA"/>
</dbReference>
<evidence type="ECO:0000313" key="3">
    <source>
        <dbReference type="Proteomes" id="UP001195963"/>
    </source>
</evidence>
<feature type="chain" id="PRO_5047016574" description="Secreted protein" evidence="1">
    <location>
        <begin position="26"/>
        <end position="63"/>
    </location>
</feature>
<proteinExistence type="predicted"/>
<keyword evidence="1" id="KW-0732">Signal</keyword>
<evidence type="ECO:0000313" key="2">
    <source>
        <dbReference type="EMBL" id="MBW8183290.1"/>
    </source>
</evidence>
<comment type="caution">
    <text evidence="2">The sequence shown here is derived from an EMBL/GenBank/DDBJ whole genome shotgun (WGS) entry which is preliminary data.</text>
</comment>
<gene>
    <name evidence="2" type="ORF">K0625_06400</name>
</gene>
<accession>A0ABS7E0S5</accession>
<dbReference type="RefSeq" id="WP_220108913.1">
    <property type="nucleotide sequence ID" value="NZ_JAHZST010000003.1"/>
</dbReference>
<keyword evidence="3" id="KW-1185">Reference proteome</keyword>
<sequence>MKKQLTTILLILSISWLATLSGASAAEYDERGGSRGDNHSQLIYSDGSGEHARVTYESLVPLR</sequence>
<evidence type="ECO:0000256" key="1">
    <source>
        <dbReference type="SAM" id="SignalP"/>
    </source>
</evidence>
<name>A0ABS7E0S5_9GAMM</name>
<dbReference type="Proteomes" id="UP001195963">
    <property type="component" value="Unassembled WGS sequence"/>
</dbReference>
<evidence type="ECO:0008006" key="4">
    <source>
        <dbReference type="Google" id="ProtNLM"/>
    </source>
</evidence>
<reference evidence="2 3" key="1">
    <citation type="submission" date="2021-07" db="EMBL/GenBank/DDBJ databases">
        <title>Shewanella sp. nov, isolated from SCS.</title>
        <authorList>
            <person name="Cao W.R."/>
        </authorList>
    </citation>
    <scope>NUCLEOTIDE SEQUENCE [LARGE SCALE GENOMIC DNA]</scope>
    <source>
        <strain evidence="2 3">NR704-98</strain>
    </source>
</reference>
<feature type="signal peptide" evidence="1">
    <location>
        <begin position="1"/>
        <end position="25"/>
    </location>
</feature>
<protein>
    <recommendedName>
        <fullName evidence="4">Secreted protein</fullName>
    </recommendedName>
</protein>
<organism evidence="2 3">
    <name type="scientific">Shewanella nanhaiensis</name>
    <dbReference type="NCBI Taxonomy" id="2864872"/>
    <lineage>
        <taxon>Bacteria</taxon>
        <taxon>Pseudomonadati</taxon>
        <taxon>Pseudomonadota</taxon>
        <taxon>Gammaproteobacteria</taxon>
        <taxon>Alteromonadales</taxon>
        <taxon>Shewanellaceae</taxon>
        <taxon>Shewanella</taxon>
    </lineage>
</organism>